<dbReference type="GO" id="GO:0030686">
    <property type="term" value="C:90S preribosome"/>
    <property type="evidence" value="ECO:0007669"/>
    <property type="project" value="TreeGrafter"/>
</dbReference>
<accession>A0A851X1K1</accession>
<comment type="caution">
    <text evidence="2">The sequence shown here is derived from an EMBL/GenBank/DDBJ whole genome shotgun (WGS) entry which is preliminary data.</text>
</comment>
<dbReference type="PANTHER" id="PTHR14490">
    <property type="entry name" value="ZINC FINGER, ZZ TYPE"/>
    <property type="match status" value="1"/>
</dbReference>
<dbReference type="GO" id="GO:0005730">
    <property type="term" value="C:nucleolus"/>
    <property type="evidence" value="ECO:0007669"/>
    <property type="project" value="TreeGrafter"/>
</dbReference>
<name>A0A851X1K1_CORMO</name>
<dbReference type="Pfam" id="PF05178">
    <property type="entry name" value="Kri1"/>
    <property type="match status" value="1"/>
</dbReference>
<organism evidence="2 3">
    <name type="scientific">Corvus moneduloides</name>
    <name type="common">New Caledonian crow</name>
    <dbReference type="NCBI Taxonomy" id="1196302"/>
    <lineage>
        <taxon>Eukaryota</taxon>
        <taxon>Metazoa</taxon>
        <taxon>Chordata</taxon>
        <taxon>Craniata</taxon>
        <taxon>Vertebrata</taxon>
        <taxon>Euteleostomi</taxon>
        <taxon>Archelosauria</taxon>
        <taxon>Archosauria</taxon>
        <taxon>Dinosauria</taxon>
        <taxon>Saurischia</taxon>
        <taxon>Theropoda</taxon>
        <taxon>Coelurosauria</taxon>
        <taxon>Aves</taxon>
        <taxon>Neognathae</taxon>
        <taxon>Neoaves</taxon>
        <taxon>Telluraves</taxon>
        <taxon>Australaves</taxon>
        <taxon>Passeriformes</taxon>
        <taxon>Corvoidea</taxon>
        <taxon>Corvidae</taxon>
        <taxon>Corvus</taxon>
    </lineage>
</organism>
<evidence type="ECO:0000313" key="2">
    <source>
        <dbReference type="EMBL" id="NXD60137.1"/>
    </source>
</evidence>
<evidence type="ECO:0000313" key="3">
    <source>
        <dbReference type="Proteomes" id="UP000603793"/>
    </source>
</evidence>
<feature type="non-terminal residue" evidence="2">
    <location>
        <position position="1"/>
    </location>
</feature>
<sequence>PPQDRARRREELKQLKNLKRQELAARIARIRDASGSDAFGLTDSLLQEDFDPARHDRLMAEWFGEEYYGRGEEEKPQFEEEEGLDDEWNWDAWTGREEGEPQAEPHCEDPDFVVRAMRRRPPPWNETPTGAEAGQNSAQGWGSQIGGPEEPEAAPAKPKFGKKRREKRKRQEEAGKGEPPAAPQNPGAPRRRGGAPLGAAVRLGGREFSGKRLEAFGLNPRRLRFRQLQRQRGKERGEKAGEPPEKPGKNSGSSGKTSGSSGKMAAVNGKKQKRRKNAPNPQKNT</sequence>
<dbReference type="AlphaFoldDB" id="A0A851X1K1"/>
<dbReference type="EMBL" id="WBNF01000557">
    <property type="protein sequence ID" value="NXD60137.1"/>
    <property type="molecule type" value="Genomic_DNA"/>
</dbReference>
<feature type="compositionally biased region" description="Basic residues" evidence="1">
    <location>
        <begin position="221"/>
        <end position="231"/>
    </location>
</feature>
<protein>
    <submittedName>
        <fullName evidence="2">KRI1 protein</fullName>
    </submittedName>
</protein>
<reference evidence="2" key="1">
    <citation type="submission" date="2019-09" db="EMBL/GenBank/DDBJ databases">
        <title>Bird 10,000 Genomes (B10K) Project - Family phase.</title>
        <authorList>
            <person name="Zhang G."/>
        </authorList>
    </citation>
    <scope>NUCLEOTIDE SEQUENCE</scope>
    <source>
        <strain evidence="2">OUT-0060</strain>
        <tissue evidence="2">Blood</tissue>
    </source>
</reference>
<feature type="compositionally biased region" description="Basic and acidic residues" evidence="1">
    <location>
        <begin position="204"/>
        <end position="214"/>
    </location>
</feature>
<feature type="compositionally biased region" description="Low complexity" evidence="1">
    <location>
        <begin position="249"/>
        <end position="263"/>
    </location>
</feature>
<feature type="compositionally biased region" description="Basic and acidic residues" evidence="1">
    <location>
        <begin position="232"/>
        <end position="248"/>
    </location>
</feature>
<proteinExistence type="predicted"/>
<feature type="region of interest" description="Disordered" evidence="1">
    <location>
        <begin position="114"/>
        <end position="285"/>
    </location>
</feature>
<dbReference type="Proteomes" id="UP000603793">
    <property type="component" value="Unassembled WGS sequence"/>
</dbReference>
<dbReference type="PANTHER" id="PTHR14490:SF5">
    <property type="entry name" value="PROTEIN KRI1 HOMOLOG"/>
    <property type="match status" value="1"/>
</dbReference>
<evidence type="ECO:0000256" key="1">
    <source>
        <dbReference type="SAM" id="MobiDB-lite"/>
    </source>
</evidence>
<feature type="non-terminal residue" evidence="2">
    <location>
        <position position="285"/>
    </location>
</feature>
<feature type="compositionally biased region" description="Basic residues" evidence="1">
    <location>
        <begin position="159"/>
        <end position="168"/>
    </location>
</feature>
<dbReference type="GO" id="GO:0000447">
    <property type="term" value="P:endonucleolytic cleavage in ITS1 to separate SSU-rRNA from 5.8S rRNA and LSU-rRNA from tricistronic rRNA transcript (SSU-rRNA, 5.8S rRNA, LSU-rRNA)"/>
    <property type="evidence" value="ECO:0007669"/>
    <property type="project" value="TreeGrafter"/>
</dbReference>
<dbReference type="InterPro" id="IPR018034">
    <property type="entry name" value="Kri1"/>
</dbReference>
<gene>
    <name evidence="2" type="primary">Kri1</name>
    <name evidence="2" type="ORF">CORMON_R15815</name>
</gene>